<comment type="caution">
    <text evidence="3">The sequence shown here is derived from an EMBL/GenBank/DDBJ whole genome shotgun (WGS) entry which is preliminary data.</text>
</comment>
<reference evidence="3" key="2">
    <citation type="submission" date="2021-01" db="EMBL/GenBank/DDBJ databases">
        <authorList>
            <person name="Hahn C.R."/>
            <person name="Youssef N.H."/>
            <person name="Elshahed M."/>
        </authorList>
    </citation>
    <scope>NUCLEOTIDE SEQUENCE</scope>
    <source>
        <strain evidence="3">Zod_Metabat.24</strain>
    </source>
</reference>
<name>A0A9D8KBW5_9DELT</name>
<keyword evidence="1" id="KW-0472">Membrane</keyword>
<dbReference type="Pfam" id="PF00535">
    <property type="entry name" value="Glycos_transf_2"/>
    <property type="match status" value="1"/>
</dbReference>
<keyword evidence="1" id="KW-0812">Transmembrane</keyword>
<evidence type="ECO:0000259" key="2">
    <source>
        <dbReference type="Pfam" id="PF00535"/>
    </source>
</evidence>
<accession>A0A9D8KBW5</accession>
<dbReference type="SUPFAM" id="SSF53448">
    <property type="entry name" value="Nucleotide-diphospho-sugar transferases"/>
    <property type="match status" value="1"/>
</dbReference>
<dbReference type="Gene3D" id="3.90.550.10">
    <property type="entry name" value="Spore Coat Polysaccharide Biosynthesis Protein SpsA, Chain A"/>
    <property type="match status" value="1"/>
</dbReference>
<reference evidence="3" key="1">
    <citation type="journal article" date="2021" name="Environ. Microbiol.">
        <title>Genomic characterization of three novel Desulfobacterota classes expand the metabolic and phylogenetic diversity of the phylum.</title>
        <authorList>
            <person name="Murphy C.L."/>
            <person name="Biggerstaff J."/>
            <person name="Eichhorn A."/>
            <person name="Ewing E."/>
            <person name="Shahan R."/>
            <person name="Soriano D."/>
            <person name="Stewart S."/>
            <person name="VanMol K."/>
            <person name="Walker R."/>
            <person name="Walters P."/>
            <person name="Elshahed M.S."/>
            <person name="Youssef N.H."/>
        </authorList>
    </citation>
    <scope>NUCLEOTIDE SEQUENCE</scope>
    <source>
        <strain evidence="3">Zod_Metabat.24</strain>
    </source>
</reference>
<feature type="transmembrane region" description="Helical" evidence="1">
    <location>
        <begin position="253"/>
        <end position="284"/>
    </location>
</feature>
<gene>
    <name evidence="3" type="ORF">JW984_00950</name>
</gene>
<evidence type="ECO:0000313" key="3">
    <source>
        <dbReference type="EMBL" id="MBN1571747.1"/>
    </source>
</evidence>
<evidence type="ECO:0000256" key="1">
    <source>
        <dbReference type="SAM" id="Phobius"/>
    </source>
</evidence>
<organism evidence="3 4">
    <name type="scientific">Candidatus Zymogenus saltonus</name>
    <dbReference type="NCBI Taxonomy" id="2844893"/>
    <lineage>
        <taxon>Bacteria</taxon>
        <taxon>Deltaproteobacteria</taxon>
        <taxon>Candidatus Zymogenia</taxon>
        <taxon>Candidatus Zymogeniales</taxon>
        <taxon>Candidatus Zymogenaceae</taxon>
        <taxon>Candidatus Zymogenus</taxon>
    </lineage>
</organism>
<proteinExistence type="predicted"/>
<feature type="domain" description="Glycosyltransferase 2-like" evidence="2">
    <location>
        <begin position="5"/>
        <end position="183"/>
    </location>
</feature>
<sequence>MLRFSFIIASFNNKDILTPCFESIAKNVKKGDYEIIVSDNGSTDNSVSFIKEKFSEIYVIENDRNLGFAAAINKGIKKSKGKYIVLMNTDTELTPTALDKIAKYMDENPDVGICGGELIGPDGKPQNSAAAFPGILTELFNKSLLKLLFPTKYPGKVSEMNEPIDVDSVIGALMVVRKSAIDKIGPLDERYFFYMEETDWCLRMKRGGYRVSILTDVRIIHHQGKTAKRYPRRSKIEYFISSMIYMKKHHSAVYAFTFSVGLFLKVFISLIISLLVCILTLCLVRSVRERVRRYERLVRWFFVGRPISWGLRGISK</sequence>
<dbReference type="EMBL" id="JAFGIX010000003">
    <property type="protein sequence ID" value="MBN1571747.1"/>
    <property type="molecule type" value="Genomic_DNA"/>
</dbReference>
<dbReference type="Proteomes" id="UP000809273">
    <property type="component" value="Unassembled WGS sequence"/>
</dbReference>
<keyword evidence="1" id="KW-1133">Transmembrane helix</keyword>
<protein>
    <submittedName>
        <fullName evidence="3">Glycosyltransferase family 2 protein</fullName>
    </submittedName>
</protein>
<dbReference type="InterPro" id="IPR001173">
    <property type="entry name" value="Glyco_trans_2-like"/>
</dbReference>
<dbReference type="PANTHER" id="PTHR43179">
    <property type="entry name" value="RHAMNOSYLTRANSFERASE WBBL"/>
    <property type="match status" value="1"/>
</dbReference>
<dbReference type="AlphaFoldDB" id="A0A9D8KBW5"/>
<dbReference type="InterPro" id="IPR029044">
    <property type="entry name" value="Nucleotide-diphossugar_trans"/>
</dbReference>
<dbReference type="CDD" id="cd04186">
    <property type="entry name" value="GT_2_like_c"/>
    <property type="match status" value="1"/>
</dbReference>
<dbReference type="PANTHER" id="PTHR43179:SF7">
    <property type="entry name" value="RHAMNOSYLTRANSFERASE WBBL"/>
    <property type="match status" value="1"/>
</dbReference>
<evidence type="ECO:0000313" key="4">
    <source>
        <dbReference type="Proteomes" id="UP000809273"/>
    </source>
</evidence>